<dbReference type="GO" id="GO:0009311">
    <property type="term" value="P:oligosaccharide metabolic process"/>
    <property type="evidence" value="ECO:0007669"/>
    <property type="project" value="UniProtKB-UniRule"/>
</dbReference>
<dbReference type="PANTHER" id="PTHR10412">
    <property type="entry name" value="MANNOSYL-OLIGOSACCHARIDE GLUCOSIDASE"/>
    <property type="match status" value="1"/>
</dbReference>
<dbReference type="InterPro" id="IPR004888">
    <property type="entry name" value="Glycoside_hydrolase_63"/>
</dbReference>
<dbReference type="Gene3D" id="1.50.10.10">
    <property type="match status" value="1"/>
</dbReference>
<evidence type="ECO:0000256" key="6">
    <source>
        <dbReference type="SAM" id="MobiDB-lite"/>
    </source>
</evidence>
<evidence type="ECO:0000313" key="9">
    <source>
        <dbReference type="EMBL" id="PON50632.1"/>
    </source>
</evidence>
<dbReference type="EMBL" id="JXTB01000243">
    <property type="protein sequence ID" value="PON50632.1"/>
    <property type="molecule type" value="Genomic_DNA"/>
</dbReference>
<dbReference type="GO" id="GO:0004573">
    <property type="term" value="F:Glc3Man9GlcNAc2 oligosaccharide glucosidase activity"/>
    <property type="evidence" value="ECO:0007669"/>
    <property type="project" value="UniProtKB-UniRule"/>
</dbReference>
<dbReference type="Pfam" id="PF16923">
    <property type="entry name" value="Glyco_hydro_63N"/>
    <property type="match status" value="1"/>
</dbReference>
<evidence type="ECO:0000259" key="7">
    <source>
        <dbReference type="Pfam" id="PF03200"/>
    </source>
</evidence>
<dbReference type="InterPro" id="IPR008928">
    <property type="entry name" value="6-hairpin_glycosidase_sf"/>
</dbReference>
<dbReference type="InterPro" id="IPR038518">
    <property type="entry name" value="Glyco_hydro_63N_sf"/>
</dbReference>
<proteinExistence type="inferred from homology"/>
<dbReference type="STRING" id="3476.A0A2P5BPB8"/>
<dbReference type="GO" id="GO:0006487">
    <property type="term" value="P:protein N-linked glycosylation"/>
    <property type="evidence" value="ECO:0007669"/>
    <property type="project" value="UniProtKB-UniRule"/>
</dbReference>
<evidence type="ECO:0000256" key="3">
    <source>
        <dbReference type="ARBA" id="ARBA00022801"/>
    </source>
</evidence>
<organism evidence="9 10">
    <name type="scientific">Parasponia andersonii</name>
    <name type="common">Sponia andersonii</name>
    <dbReference type="NCBI Taxonomy" id="3476"/>
    <lineage>
        <taxon>Eukaryota</taxon>
        <taxon>Viridiplantae</taxon>
        <taxon>Streptophyta</taxon>
        <taxon>Embryophyta</taxon>
        <taxon>Tracheophyta</taxon>
        <taxon>Spermatophyta</taxon>
        <taxon>Magnoliopsida</taxon>
        <taxon>eudicotyledons</taxon>
        <taxon>Gunneridae</taxon>
        <taxon>Pentapetalae</taxon>
        <taxon>rosids</taxon>
        <taxon>fabids</taxon>
        <taxon>Rosales</taxon>
        <taxon>Cannabaceae</taxon>
        <taxon>Parasponia</taxon>
    </lineage>
</organism>
<dbReference type="FunFam" id="2.70.98.110:FF:000002">
    <property type="entry name" value="Mannosyl-oligosaccharide glucosidase GCS1"/>
    <property type="match status" value="1"/>
</dbReference>
<dbReference type="Pfam" id="PF03200">
    <property type="entry name" value="Glyco_hydro_63"/>
    <property type="match status" value="1"/>
</dbReference>
<dbReference type="PANTHER" id="PTHR10412:SF20">
    <property type="entry name" value="MANNOSYL-OLIGOSACCHARIDE GLUCOSIDASE GCS1"/>
    <property type="match status" value="1"/>
</dbReference>
<gene>
    <name evidence="9" type="ORF">PanWU01x14_221650</name>
</gene>
<comment type="pathway">
    <text evidence="1">Glycan metabolism; N-glycan degradation.</text>
</comment>
<name>A0A2P5BPB8_PARAD</name>
<evidence type="ECO:0000256" key="4">
    <source>
        <dbReference type="ARBA" id="ARBA00023295"/>
    </source>
</evidence>
<dbReference type="InterPro" id="IPR031631">
    <property type="entry name" value="Glyco_hydro_63N"/>
</dbReference>
<evidence type="ECO:0000256" key="2">
    <source>
        <dbReference type="ARBA" id="ARBA00010833"/>
    </source>
</evidence>
<accession>A0A2P5BPB8</accession>
<dbReference type="EC" id="3.2.1.106" evidence="5"/>
<comment type="function">
    <text evidence="5">Cleaves the distal alpha 1,2-linked glucose residue from the Glc(3)Man(9)GlcNAc(2) oligosaccharide precursor.</text>
</comment>
<comment type="catalytic activity">
    <reaction evidence="5">
        <text>N(4)-(alpha-D-Glc-(1-&gt;2)-alpha-D-Glc-(1-&gt;3)-alpha-D-Glc-(1-&gt;3)-alpha-D-Man-(1-&gt;2)-alpha-D-Man-(1-&gt;2)-alpha-D-Man-(1-&gt;3)-[alpha-D-Man-(1-&gt;2)-alpha-D-Man-(1-&gt;3)-[alpha-D-Man-(1-&gt;2)-alpha-D-Man-(1-&gt;6)]-alpha-D-Man-(1-&gt;6)]-beta-D-Man-(1-&gt;4)-beta-D-GlcNAc-(1-&gt;4)-beta-D-GlcNAc)-L-asparaginyl-[protein] + H2O = N(4)-(alpha-D-Glc-(1-&gt;3)-alpha-D-Glc-(1-&gt;3)-alpha-D-Man-(1-&gt;2)-alpha-D-Man-(1-&gt;2)-alpha-D-Man-(1-&gt;3)-[alpha-D-Man-(1-&gt;2)-alpha-D-Man-(1-&gt;3)-[alpha-D-Man-(1-&gt;2)-alpha-D-Man-(1-&gt;6)]-alpha-D-Man-(1-&gt;6)]-beta-D-Man-(1-&gt;4)-beta-D-GlcNAc-(1-&gt;4)-beta-D-GlcNAc)-L-asparaginyl-[protein] + beta-D-glucose</text>
        <dbReference type="Rhea" id="RHEA:55988"/>
        <dbReference type="Rhea" id="RHEA-COMP:12806"/>
        <dbReference type="Rhea" id="RHEA-COMP:14355"/>
        <dbReference type="ChEBI" id="CHEBI:15377"/>
        <dbReference type="ChEBI" id="CHEBI:15903"/>
        <dbReference type="ChEBI" id="CHEBI:59082"/>
        <dbReference type="ChEBI" id="CHEBI:132537"/>
        <dbReference type="EC" id="3.2.1.106"/>
    </reaction>
</comment>
<dbReference type="Gene3D" id="2.70.98.110">
    <property type="entry name" value="Glycosyl hydrolase family 63, N-terminal domain"/>
    <property type="match status" value="1"/>
</dbReference>
<comment type="caution">
    <text evidence="9">The sequence shown here is derived from an EMBL/GenBank/DDBJ whole genome shotgun (WGS) entry which is preliminary data.</text>
</comment>
<keyword evidence="5" id="KW-0256">Endoplasmic reticulum</keyword>
<keyword evidence="4 5" id="KW-0326">Glycosidase</keyword>
<keyword evidence="5" id="KW-0472">Membrane</keyword>
<dbReference type="SUPFAM" id="SSF48208">
    <property type="entry name" value="Six-hairpin glycosidases"/>
    <property type="match status" value="1"/>
</dbReference>
<comment type="similarity">
    <text evidence="2 5">Belongs to the glycosyl hydrolase 63 family.</text>
</comment>
<dbReference type="InterPro" id="IPR031335">
    <property type="entry name" value="Glyco_hydro_63_C"/>
</dbReference>
<dbReference type="FunFam" id="1.50.10.10:FF:000009">
    <property type="entry name" value="mannosyl-oligosaccharide glucosidase"/>
    <property type="match status" value="1"/>
</dbReference>
<feature type="transmembrane region" description="Helical" evidence="5">
    <location>
        <begin position="56"/>
        <end position="76"/>
    </location>
</feature>
<dbReference type="AlphaFoldDB" id="A0A2P5BPB8"/>
<feature type="domain" description="Glycosyl hydrolase family 63 C-terminal" evidence="7">
    <location>
        <begin position="352"/>
        <end position="849"/>
    </location>
</feature>
<sequence>MTGSSRRSARSRVKSSSDGDDRDEPSSRRTKPDIRPRRDRGRDHNSIRIFNVDLRLMLWLSIIAFFIVLFFIHGLIKPSEESQRPRVVTPFPAPKVTDLAQFQGEHKESLYWGTYRPHVYLGVRARTPRSLVAGLMWIGIKDGRYFMRHVCQDSDELSKYGWTHHNGRDFGQQAIVDQGMSLTTSFLKSKQVGSGYGGDWAVRIEVQGEKAMQDEEPQSSGHLFFYLADEGGSALSLSRDTLDIHRNSLLTSSSRMDVGSWQLHLKSLDDLEVHYSGFRTPHIHNLSDLVQQNLATQARKFGRLELSDTFDGSPNIAVFQVSARIPFKIDFAFVSGDVSENSRIEERISSLTGISLTSQLKEKQREFDTMFEKTFNVDNKLDLESIVAGKTAIGNMLGGIGYFYGQSKISFPRNSNVGSRDNFILYWPAELYTAVPSRPFFPRGFLWDEGFHQLLIWRWDFRISMDIIGHWLDLMNIDGWIPREQILGAEALSKVPEEFVTQNPTNGNPPTLFLVLHDMIQGLKKNKFNSVESTEIISFLKRAFVRLEAWFRWFNTSQSGKERSSYYWHGRDNLTNRELNPKTLSSGFDDYPRASHPTEDERHLDLRCWMLLVADCLHSITELFEKKNEAGKEYGTTAKLLSDFEILNQMHFDDTYGAYFDFGYHTEKVHLSWKEIKAGNNHASRELVREVLEDPELRLVPHIGYVSLFPFMRRIIPPESWILGKQLDIISNRSILWTDFGIRSLSRTSSLYMKRNTEHDPPYWRGPIWMNMNYMILSALDYYSKEDGPFKNRARTIYNDLRGNLIRNVVRNYHRTGFLWEQYDQKNGKGKGQRLFTGWTSLVLLIMAEDYAGS</sequence>
<dbReference type="InterPro" id="IPR012341">
    <property type="entry name" value="6hp_glycosidase-like_sf"/>
</dbReference>
<keyword evidence="5" id="KW-0812">Transmembrane</keyword>
<comment type="subcellular location">
    <subcellularLocation>
        <location evidence="5">Endoplasmic reticulum membrane</location>
        <topology evidence="5">Single-pass type II membrane protein</topology>
    </subcellularLocation>
</comment>
<dbReference type="OrthoDB" id="410058at2759"/>
<evidence type="ECO:0000256" key="5">
    <source>
        <dbReference type="RuleBase" id="RU368089"/>
    </source>
</evidence>
<protein>
    <recommendedName>
        <fullName evidence="5">Mannosyl-oligosaccharide glucosidase</fullName>
        <ecNumber evidence="5">3.2.1.106</ecNumber>
    </recommendedName>
</protein>
<evidence type="ECO:0000259" key="8">
    <source>
        <dbReference type="Pfam" id="PF16923"/>
    </source>
</evidence>
<feature type="compositionally biased region" description="Basic and acidic residues" evidence="6">
    <location>
        <begin position="15"/>
        <end position="40"/>
    </location>
</feature>
<reference evidence="10" key="1">
    <citation type="submission" date="2016-06" db="EMBL/GenBank/DDBJ databases">
        <title>Parallel loss of symbiosis genes in relatives of nitrogen-fixing non-legume Parasponia.</title>
        <authorList>
            <person name="Van Velzen R."/>
            <person name="Holmer R."/>
            <person name="Bu F."/>
            <person name="Rutten L."/>
            <person name="Van Zeijl A."/>
            <person name="Liu W."/>
            <person name="Santuari L."/>
            <person name="Cao Q."/>
            <person name="Sharma T."/>
            <person name="Shen D."/>
            <person name="Roswanjaya Y."/>
            <person name="Wardhani T."/>
            <person name="Kalhor M.S."/>
            <person name="Jansen J."/>
            <person name="Van den Hoogen J."/>
            <person name="Gungor B."/>
            <person name="Hartog M."/>
            <person name="Hontelez J."/>
            <person name="Verver J."/>
            <person name="Yang W.-C."/>
            <person name="Schijlen E."/>
            <person name="Repin R."/>
            <person name="Schilthuizen M."/>
            <person name="Schranz E."/>
            <person name="Heidstra R."/>
            <person name="Miyata K."/>
            <person name="Fedorova E."/>
            <person name="Kohlen W."/>
            <person name="Bisseling T."/>
            <person name="Smit S."/>
            <person name="Geurts R."/>
        </authorList>
    </citation>
    <scope>NUCLEOTIDE SEQUENCE [LARGE SCALE GENOMIC DNA]</scope>
    <source>
        <strain evidence="10">cv. WU1-14</strain>
    </source>
</reference>
<dbReference type="Proteomes" id="UP000237105">
    <property type="component" value="Unassembled WGS sequence"/>
</dbReference>
<feature type="region of interest" description="Disordered" evidence="6">
    <location>
        <begin position="1"/>
        <end position="40"/>
    </location>
</feature>
<evidence type="ECO:0000256" key="1">
    <source>
        <dbReference type="ARBA" id="ARBA00004740"/>
    </source>
</evidence>
<evidence type="ECO:0000313" key="10">
    <source>
        <dbReference type="Proteomes" id="UP000237105"/>
    </source>
</evidence>
<feature type="domain" description="Glycosyl hydrolase family 63 N-terminal" evidence="8">
    <location>
        <begin position="109"/>
        <end position="268"/>
    </location>
</feature>
<dbReference type="GO" id="GO:0005789">
    <property type="term" value="C:endoplasmic reticulum membrane"/>
    <property type="evidence" value="ECO:0007669"/>
    <property type="project" value="UniProtKB-SubCell"/>
</dbReference>
<keyword evidence="10" id="KW-1185">Reference proteome</keyword>
<keyword evidence="3 5" id="KW-0378">Hydrolase</keyword>
<keyword evidence="5" id="KW-1133">Transmembrane helix</keyword>